<dbReference type="Gene3D" id="1.10.287.130">
    <property type="match status" value="1"/>
</dbReference>
<evidence type="ECO:0000256" key="5">
    <source>
        <dbReference type="ARBA" id="ARBA00022679"/>
    </source>
</evidence>
<evidence type="ECO:0000256" key="4">
    <source>
        <dbReference type="ARBA" id="ARBA00022553"/>
    </source>
</evidence>
<dbReference type="Pfam" id="PF00672">
    <property type="entry name" value="HAMP"/>
    <property type="match status" value="1"/>
</dbReference>
<keyword evidence="15" id="KW-1185">Reference proteome</keyword>
<evidence type="ECO:0000259" key="13">
    <source>
        <dbReference type="PROSITE" id="PS50885"/>
    </source>
</evidence>
<evidence type="ECO:0000313" key="14">
    <source>
        <dbReference type="EMBL" id="MDP9866536.1"/>
    </source>
</evidence>
<evidence type="ECO:0000313" key="15">
    <source>
        <dbReference type="Proteomes" id="UP001230426"/>
    </source>
</evidence>
<dbReference type="SUPFAM" id="SSF158472">
    <property type="entry name" value="HAMP domain-like"/>
    <property type="match status" value="1"/>
</dbReference>
<evidence type="ECO:0000256" key="7">
    <source>
        <dbReference type="ARBA" id="ARBA00022777"/>
    </source>
</evidence>
<dbReference type="SMART" id="SM00304">
    <property type="entry name" value="HAMP"/>
    <property type="match status" value="1"/>
</dbReference>
<accession>A0ABT9RBA1</accession>
<dbReference type="InterPro" id="IPR005467">
    <property type="entry name" value="His_kinase_dom"/>
</dbReference>
<dbReference type="SMART" id="SM00387">
    <property type="entry name" value="HATPase_c"/>
    <property type="match status" value="1"/>
</dbReference>
<evidence type="ECO:0000256" key="6">
    <source>
        <dbReference type="ARBA" id="ARBA00022692"/>
    </source>
</evidence>
<keyword evidence="7 14" id="KW-0418">Kinase</keyword>
<dbReference type="InterPro" id="IPR036097">
    <property type="entry name" value="HisK_dim/P_sf"/>
</dbReference>
<comment type="catalytic activity">
    <reaction evidence="1">
        <text>ATP + protein L-histidine = ADP + protein N-phospho-L-histidine.</text>
        <dbReference type="EC" id="2.7.13.3"/>
    </reaction>
</comment>
<keyword evidence="9" id="KW-0902">Two-component regulatory system</keyword>
<keyword evidence="6 11" id="KW-0812">Transmembrane</keyword>
<keyword evidence="10 11" id="KW-0472">Membrane</keyword>
<dbReference type="SUPFAM" id="SSF47384">
    <property type="entry name" value="Homodimeric domain of signal transducing histidine kinase"/>
    <property type="match status" value="1"/>
</dbReference>
<dbReference type="InterPro" id="IPR050428">
    <property type="entry name" value="TCS_sensor_his_kinase"/>
</dbReference>
<evidence type="ECO:0000256" key="10">
    <source>
        <dbReference type="ARBA" id="ARBA00023136"/>
    </source>
</evidence>
<evidence type="ECO:0000256" key="1">
    <source>
        <dbReference type="ARBA" id="ARBA00000085"/>
    </source>
</evidence>
<dbReference type="GO" id="GO:0016301">
    <property type="term" value="F:kinase activity"/>
    <property type="evidence" value="ECO:0007669"/>
    <property type="project" value="UniProtKB-KW"/>
</dbReference>
<dbReference type="Pfam" id="PF00512">
    <property type="entry name" value="HisKA"/>
    <property type="match status" value="1"/>
</dbReference>
<dbReference type="CDD" id="cd00082">
    <property type="entry name" value="HisKA"/>
    <property type="match status" value="1"/>
</dbReference>
<dbReference type="CDD" id="cd06225">
    <property type="entry name" value="HAMP"/>
    <property type="match status" value="1"/>
</dbReference>
<organism evidence="14 15">
    <name type="scientific">Streptosporangium brasiliense</name>
    <dbReference type="NCBI Taxonomy" id="47480"/>
    <lineage>
        <taxon>Bacteria</taxon>
        <taxon>Bacillati</taxon>
        <taxon>Actinomycetota</taxon>
        <taxon>Actinomycetes</taxon>
        <taxon>Streptosporangiales</taxon>
        <taxon>Streptosporangiaceae</taxon>
        <taxon>Streptosporangium</taxon>
    </lineage>
</organism>
<dbReference type="PANTHER" id="PTHR45436:SF5">
    <property type="entry name" value="SENSOR HISTIDINE KINASE TRCS"/>
    <property type="match status" value="1"/>
</dbReference>
<dbReference type="InterPro" id="IPR003661">
    <property type="entry name" value="HisK_dim/P_dom"/>
</dbReference>
<dbReference type="PRINTS" id="PR00344">
    <property type="entry name" value="BCTRLSENSOR"/>
</dbReference>
<comment type="subcellular location">
    <subcellularLocation>
        <location evidence="2">Cell membrane</location>
    </subcellularLocation>
</comment>
<keyword evidence="5" id="KW-0808">Transferase</keyword>
<dbReference type="Pfam" id="PF02518">
    <property type="entry name" value="HATPase_c"/>
    <property type="match status" value="1"/>
</dbReference>
<dbReference type="EC" id="2.7.13.3" evidence="3"/>
<comment type="caution">
    <text evidence="14">The sequence shown here is derived from an EMBL/GenBank/DDBJ whole genome shotgun (WGS) entry which is preliminary data.</text>
</comment>
<dbReference type="InterPro" id="IPR036890">
    <property type="entry name" value="HATPase_C_sf"/>
</dbReference>
<dbReference type="InterPro" id="IPR004358">
    <property type="entry name" value="Sig_transdc_His_kin-like_C"/>
</dbReference>
<dbReference type="Gene3D" id="3.30.565.10">
    <property type="entry name" value="Histidine kinase-like ATPase, C-terminal domain"/>
    <property type="match status" value="1"/>
</dbReference>
<keyword evidence="4" id="KW-0597">Phosphoprotein</keyword>
<dbReference type="Proteomes" id="UP001230426">
    <property type="component" value="Unassembled WGS sequence"/>
</dbReference>
<feature type="transmembrane region" description="Helical" evidence="11">
    <location>
        <begin position="12"/>
        <end position="37"/>
    </location>
</feature>
<feature type="domain" description="Histidine kinase" evidence="12">
    <location>
        <begin position="242"/>
        <end position="448"/>
    </location>
</feature>
<dbReference type="SMART" id="SM00388">
    <property type="entry name" value="HisKA"/>
    <property type="match status" value="1"/>
</dbReference>
<proteinExistence type="predicted"/>
<evidence type="ECO:0000256" key="9">
    <source>
        <dbReference type="ARBA" id="ARBA00023012"/>
    </source>
</evidence>
<keyword evidence="8 11" id="KW-1133">Transmembrane helix</keyword>
<feature type="domain" description="HAMP" evidence="13">
    <location>
        <begin position="181"/>
        <end position="234"/>
    </location>
</feature>
<reference evidence="14 15" key="1">
    <citation type="submission" date="2023-07" db="EMBL/GenBank/DDBJ databases">
        <title>Sequencing the genomes of 1000 actinobacteria strains.</title>
        <authorList>
            <person name="Klenk H.-P."/>
        </authorList>
    </citation>
    <scope>NUCLEOTIDE SEQUENCE [LARGE SCALE GENOMIC DNA]</scope>
    <source>
        <strain evidence="14 15">DSM 44109</strain>
    </source>
</reference>
<dbReference type="SUPFAM" id="SSF55874">
    <property type="entry name" value="ATPase domain of HSP90 chaperone/DNA topoisomerase II/histidine kinase"/>
    <property type="match status" value="1"/>
</dbReference>
<dbReference type="PROSITE" id="PS50109">
    <property type="entry name" value="HIS_KIN"/>
    <property type="match status" value="1"/>
</dbReference>
<protein>
    <recommendedName>
        <fullName evidence="3">histidine kinase</fullName>
        <ecNumber evidence="3">2.7.13.3</ecNumber>
    </recommendedName>
</protein>
<dbReference type="PROSITE" id="PS50885">
    <property type="entry name" value="HAMP"/>
    <property type="match status" value="1"/>
</dbReference>
<gene>
    <name evidence="14" type="ORF">J2S55_005802</name>
</gene>
<evidence type="ECO:0000256" key="11">
    <source>
        <dbReference type="SAM" id="Phobius"/>
    </source>
</evidence>
<dbReference type="PANTHER" id="PTHR45436">
    <property type="entry name" value="SENSOR HISTIDINE KINASE YKOH"/>
    <property type="match status" value="1"/>
</dbReference>
<evidence type="ECO:0000256" key="8">
    <source>
        <dbReference type="ARBA" id="ARBA00022989"/>
    </source>
</evidence>
<feature type="transmembrane region" description="Helical" evidence="11">
    <location>
        <begin position="157"/>
        <end position="177"/>
    </location>
</feature>
<dbReference type="RefSeq" id="WP_306867395.1">
    <property type="nucleotide sequence ID" value="NZ_JAUSRB010000002.1"/>
</dbReference>
<evidence type="ECO:0000256" key="2">
    <source>
        <dbReference type="ARBA" id="ARBA00004236"/>
    </source>
</evidence>
<name>A0ABT9RBA1_9ACTN</name>
<evidence type="ECO:0000259" key="12">
    <source>
        <dbReference type="PROSITE" id="PS50109"/>
    </source>
</evidence>
<sequence>MITRNGYSVRARLTLIAVTVTVLCGILVTTVLTLALYDMAEFSRTNEVAGSALEVVNLARSGSARPATLPVGNTEGVQVLNPEGKVVASSPGLAGAPPIADFAPPDGKVRADRQLCDIPRFPDRCMVVVALRIRRREGDWLIYSVDDATPWYVHPGVFAALVGSSLLLVALAGLGAYHMVTRALHPVNDIRKRLAEITATDLGRRVPVPEGHDEIRQLAETINQTLDRLEAVVERQRRFVSDASHDLRSPLTAMRAQVEEALLYPDDTDWTAKATAMLASLDRLQALASDLLMLARIDAGTPSDREPVDLGELCGDELDRRKRGVTVVRELKPGLVVSGDRLRLARLLTNLLDNAERHAASWVSVSATEQDGTAVVEVVDDGAGIAPEHREVVFHRFTRLDASRNRDAGGTGLGLAIAREIAQAHGGQLTLEDSPQGARFVLRIPLNR</sequence>
<dbReference type="EMBL" id="JAUSRB010000002">
    <property type="protein sequence ID" value="MDP9866536.1"/>
    <property type="molecule type" value="Genomic_DNA"/>
</dbReference>
<evidence type="ECO:0000256" key="3">
    <source>
        <dbReference type="ARBA" id="ARBA00012438"/>
    </source>
</evidence>
<dbReference type="InterPro" id="IPR003660">
    <property type="entry name" value="HAMP_dom"/>
</dbReference>
<dbReference type="InterPro" id="IPR003594">
    <property type="entry name" value="HATPase_dom"/>
</dbReference>